<dbReference type="InterPro" id="IPR043519">
    <property type="entry name" value="NT_sf"/>
</dbReference>
<dbReference type="Proteomes" id="UP000707352">
    <property type="component" value="Unassembled WGS sequence"/>
</dbReference>
<dbReference type="Pfam" id="PF04607">
    <property type="entry name" value="RelA_SpoT"/>
    <property type="match status" value="1"/>
</dbReference>
<name>A0ABX0VBJ3_9HYPH</name>
<feature type="domain" description="RelA/SpoT" evidence="1">
    <location>
        <begin position="98"/>
        <end position="220"/>
    </location>
</feature>
<evidence type="ECO:0000259" key="1">
    <source>
        <dbReference type="SMART" id="SM00954"/>
    </source>
</evidence>
<proteinExistence type="predicted"/>
<dbReference type="SMART" id="SM00954">
    <property type="entry name" value="RelA_SpoT"/>
    <property type="match status" value="1"/>
</dbReference>
<dbReference type="InterPro" id="IPR052366">
    <property type="entry name" value="GTP_Pyrophosphokinase"/>
</dbReference>
<evidence type="ECO:0000313" key="2">
    <source>
        <dbReference type="EMBL" id="NIX77068.1"/>
    </source>
</evidence>
<dbReference type="PANTHER" id="PTHR47837:SF1">
    <property type="entry name" value="GTP PYROPHOSPHOKINASE YJBM"/>
    <property type="match status" value="1"/>
</dbReference>
<sequence length="373" mass="43378">MTLAAISVELGPPLDCEEEEWLLALADMENWTAPEFSRNQADRAGDVLRGTVTPGDEALWVYRVINNWRQSHDFPLARIRLDLRRHARRVQKTALVVGRIKRLQSVREKLRTNDTMDLTQIQDIGGCRAVMKSMAEVNRLLEIYKERNDFEHMFRWQSPYIDNPKPTGYRSHHLIYQFQNTPGGTDVFNKHRVEMQIRTRLQHAWATAVETVGMFTGHALKANVGDQDWLRLFALMSSEFAEMEGTAVVPGTPERRSDRVYEIRHLAKQLRAVQTLDAYSHAVYELGHFEKHARYFLLQYDYKANKIYAEGFFRGEIKTANAWYEEAEKEATARNRNVVLVSADSLDQLRSAYPNYFLDAGKFTNHLWRVIQK</sequence>
<evidence type="ECO:0000313" key="3">
    <source>
        <dbReference type="Proteomes" id="UP000707352"/>
    </source>
</evidence>
<protein>
    <recommendedName>
        <fullName evidence="1">RelA/SpoT domain-containing protein</fullName>
    </recommendedName>
</protein>
<reference evidence="2 3" key="1">
    <citation type="submission" date="2020-03" db="EMBL/GenBank/DDBJ databases">
        <title>The genome sequence of Microvirga sp. c23x22.</title>
        <authorList>
            <person name="Zhang X."/>
        </authorList>
    </citation>
    <scope>NUCLEOTIDE SEQUENCE [LARGE SCALE GENOMIC DNA]</scope>
    <source>
        <strain evidence="3">c23x22</strain>
    </source>
</reference>
<organism evidence="2 3">
    <name type="scientific">Microvirga terricola</name>
    <dbReference type="NCBI Taxonomy" id="2719797"/>
    <lineage>
        <taxon>Bacteria</taxon>
        <taxon>Pseudomonadati</taxon>
        <taxon>Pseudomonadota</taxon>
        <taxon>Alphaproteobacteria</taxon>
        <taxon>Hyphomicrobiales</taxon>
        <taxon>Methylobacteriaceae</taxon>
        <taxon>Microvirga</taxon>
    </lineage>
</organism>
<comment type="caution">
    <text evidence="2">The sequence shown here is derived from an EMBL/GenBank/DDBJ whole genome shotgun (WGS) entry which is preliminary data.</text>
</comment>
<accession>A0ABX0VBJ3</accession>
<dbReference type="CDD" id="cd05399">
    <property type="entry name" value="NT_Rel-Spo_like"/>
    <property type="match status" value="1"/>
</dbReference>
<keyword evidence="3" id="KW-1185">Reference proteome</keyword>
<dbReference type="RefSeq" id="WP_167672956.1">
    <property type="nucleotide sequence ID" value="NZ_JAATJS010000003.1"/>
</dbReference>
<dbReference type="EMBL" id="JAATJS010000003">
    <property type="protein sequence ID" value="NIX77068.1"/>
    <property type="molecule type" value="Genomic_DNA"/>
</dbReference>
<gene>
    <name evidence="2" type="ORF">HB375_10640</name>
</gene>
<dbReference type="SUPFAM" id="SSF81301">
    <property type="entry name" value="Nucleotidyltransferase"/>
    <property type="match status" value="1"/>
</dbReference>
<dbReference type="PANTHER" id="PTHR47837">
    <property type="entry name" value="GTP PYROPHOSPHOKINASE YJBM"/>
    <property type="match status" value="1"/>
</dbReference>
<dbReference type="Gene3D" id="3.30.460.10">
    <property type="entry name" value="Beta Polymerase, domain 2"/>
    <property type="match status" value="1"/>
</dbReference>
<dbReference type="InterPro" id="IPR007685">
    <property type="entry name" value="RelA_SpoT"/>
</dbReference>